<dbReference type="AlphaFoldDB" id="A0A399G982"/>
<accession>A0A399G982</accession>
<dbReference type="EMBL" id="CP063196">
    <property type="protein sequence ID" value="UOE21626.1"/>
    <property type="molecule type" value="Genomic_DNA"/>
</dbReference>
<evidence type="ECO:0000313" key="1">
    <source>
        <dbReference type="EMBL" id="UOE21626.1"/>
    </source>
</evidence>
<organism evidence="1 2">
    <name type="scientific">Thermobifida halotolerans</name>
    <dbReference type="NCBI Taxonomy" id="483545"/>
    <lineage>
        <taxon>Bacteria</taxon>
        <taxon>Bacillati</taxon>
        <taxon>Actinomycetota</taxon>
        <taxon>Actinomycetes</taxon>
        <taxon>Streptosporangiales</taxon>
        <taxon>Nocardiopsidaceae</taxon>
        <taxon>Thermobifida</taxon>
    </lineage>
</organism>
<dbReference type="RefSeq" id="WP_068690770.1">
    <property type="nucleotide sequence ID" value="NZ_CP063196.1"/>
</dbReference>
<gene>
    <name evidence="1" type="ORF">NI17_011295</name>
</gene>
<protein>
    <submittedName>
        <fullName evidence="1">Uncharacterized protein</fullName>
    </submittedName>
</protein>
<keyword evidence="2" id="KW-1185">Reference proteome</keyword>
<dbReference type="KEGG" id="thao:NI17_011295"/>
<evidence type="ECO:0000313" key="2">
    <source>
        <dbReference type="Proteomes" id="UP000265719"/>
    </source>
</evidence>
<sequence length="59" mass="6100">MSPLVLLGIGALAGFVVLVILFILALVLGEAPESADDPADRVDDEAIEAAFHAHGVRFG</sequence>
<dbReference type="Proteomes" id="UP000265719">
    <property type="component" value="Chromosome"/>
</dbReference>
<proteinExistence type="predicted"/>
<name>A0A399G982_9ACTN</name>
<reference evidence="1" key="1">
    <citation type="submission" date="2020-10" db="EMBL/GenBank/DDBJ databases">
        <title>De novo genome project of the cellulose decomposer Thermobifida halotolerans type strain.</title>
        <authorList>
            <person name="Nagy I."/>
            <person name="Horvath B."/>
            <person name="Kukolya J."/>
            <person name="Nagy I."/>
            <person name="Orsini M."/>
        </authorList>
    </citation>
    <scope>NUCLEOTIDE SEQUENCE</scope>
    <source>
        <strain evidence="1">DSM 44931</strain>
    </source>
</reference>